<organism evidence="1 2">
    <name type="scientific">Cryptolaemus montrouzieri</name>
    <dbReference type="NCBI Taxonomy" id="559131"/>
    <lineage>
        <taxon>Eukaryota</taxon>
        <taxon>Metazoa</taxon>
        <taxon>Ecdysozoa</taxon>
        <taxon>Arthropoda</taxon>
        <taxon>Hexapoda</taxon>
        <taxon>Insecta</taxon>
        <taxon>Pterygota</taxon>
        <taxon>Neoptera</taxon>
        <taxon>Endopterygota</taxon>
        <taxon>Coleoptera</taxon>
        <taxon>Polyphaga</taxon>
        <taxon>Cucujiformia</taxon>
        <taxon>Coccinelloidea</taxon>
        <taxon>Coccinellidae</taxon>
        <taxon>Scymninae</taxon>
        <taxon>Scymnini</taxon>
        <taxon>Cryptolaemus</taxon>
    </lineage>
</organism>
<dbReference type="Proteomes" id="UP001516400">
    <property type="component" value="Unassembled WGS sequence"/>
</dbReference>
<name>A0ABD2NQF3_9CUCU</name>
<sequence>MHNRIQAFRTGFILRKFVHVNANSICLLDYKLIVNAISDVSRKDHKEFVISKSYGKVTSDPKKYFFPQPTLKHVLKTRSYSTISLVQFEFFLNEVSVHSDYH</sequence>
<protein>
    <submittedName>
        <fullName evidence="1">Uncharacterized protein</fullName>
    </submittedName>
</protein>
<evidence type="ECO:0000313" key="2">
    <source>
        <dbReference type="Proteomes" id="UP001516400"/>
    </source>
</evidence>
<comment type="caution">
    <text evidence="1">The sequence shown here is derived from an EMBL/GenBank/DDBJ whole genome shotgun (WGS) entry which is preliminary data.</text>
</comment>
<proteinExistence type="predicted"/>
<keyword evidence="2" id="KW-1185">Reference proteome</keyword>
<accession>A0ABD2NQF3</accession>
<dbReference type="EMBL" id="JABFTP020000144">
    <property type="protein sequence ID" value="KAL3280957.1"/>
    <property type="molecule type" value="Genomic_DNA"/>
</dbReference>
<dbReference type="AlphaFoldDB" id="A0ABD2NQF3"/>
<gene>
    <name evidence="1" type="ORF">HHI36_004182</name>
</gene>
<evidence type="ECO:0000313" key="1">
    <source>
        <dbReference type="EMBL" id="KAL3280957.1"/>
    </source>
</evidence>
<reference evidence="1 2" key="1">
    <citation type="journal article" date="2021" name="BMC Biol.">
        <title>Horizontally acquired antibacterial genes associated with adaptive radiation of ladybird beetles.</title>
        <authorList>
            <person name="Li H.S."/>
            <person name="Tang X.F."/>
            <person name="Huang Y.H."/>
            <person name="Xu Z.Y."/>
            <person name="Chen M.L."/>
            <person name="Du X.Y."/>
            <person name="Qiu B.Y."/>
            <person name="Chen P.T."/>
            <person name="Zhang W."/>
            <person name="Slipinski A."/>
            <person name="Escalona H.E."/>
            <person name="Waterhouse R.M."/>
            <person name="Zwick A."/>
            <person name="Pang H."/>
        </authorList>
    </citation>
    <scope>NUCLEOTIDE SEQUENCE [LARGE SCALE GENOMIC DNA]</scope>
    <source>
        <strain evidence="1">SYSU2018</strain>
    </source>
</reference>